<proteinExistence type="predicted"/>
<dbReference type="SUPFAM" id="SSF52058">
    <property type="entry name" value="L domain-like"/>
    <property type="match status" value="1"/>
</dbReference>
<keyword evidence="3" id="KW-0812">Transmembrane</keyword>
<dbReference type="InterPro" id="IPR001611">
    <property type="entry name" value="Leu-rich_rpt"/>
</dbReference>
<dbReference type="Pfam" id="PF13516">
    <property type="entry name" value="LRR_6"/>
    <property type="match status" value="1"/>
</dbReference>
<dbReference type="InterPro" id="IPR050836">
    <property type="entry name" value="SDS22/Internalin_LRR"/>
</dbReference>
<keyword evidence="2" id="KW-0677">Repeat</keyword>
<dbReference type="SMART" id="SM00365">
    <property type="entry name" value="LRR_SD22"/>
    <property type="match status" value="6"/>
</dbReference>
<dbReference type="Gene3D" id="3.80.10.10">
    <property type="entry name" value="Ribonuclease Inhibitor"/>
    <property type="match status" value="1"/>
</dbReference>
<evidence type="ECO:0008006" key="6">
    <source>
        <dbReference type="Google" id="ProtNLM"/>
    </source>
</evidence>
<keyword evidence="1" id="KW-0433">Leucine-rich repeat</keyword>
<protein>
    <recommendedName>
        <fullName evidence="6">Leucine-rich repeat domain-containing protein</fullName>
    </recommendedName>
</protein>
<organism evidence="4 5">
    <name type="scientific">Clostridium bovifaecis</name>
    <dbReference type="NCBI Taxonomy" id="2184719"/>
    <lineage>
        <taxon>Bacteria</taxon>
        <taxon>Bacillati</taxon>
        <taxon>Bacillota</taxon>
        <taxon>Clostridia</taxon>
        <taxon>Eubacteriales</taxon>
        <taxon>Clostridiaceae</taxon>
        <taxon>Clostridium</taxon>
    </lineage>
</organism>
<feature type="transmembrane region" description="Helical" evidence="3">
    <location>
        <begin position="21"/>
        <end position="40"/>
    </location>
</feature>
<dbReference type="SMART" id="SM00369">
    <property type="entry name" value="LRR_TYP"/>
    <property type="match status" value="3"/>
</dbReference>
<dbReference type="Pfam" id="PF12799">
    <property type="entry name" value="LRR_4"/>
    <property type="match status" value="2"/>
</dbReference>
<dbReference type="InterPro" id="IPR003591">
    <property type="entry name" value="Leu-rich_rpt_typical-subtyp"/>
</dbReference>
<dbReference type="AlphaFoldDB" id="A0A6I6ERE2"/>
<keyword evidence="3" id="KW-0472">Membrane</keyword>
<dbReference type="Proteomes" id="UP000422764">
    <property type="component" value="Chromosome"/>
</dbReference>
<evidence type="ECO:0000256" key="3">
    <source>
        <dbReference type="SAM" id="Phobius"/>
    </source>
</evidence>
<keyword evidence="3" id="KW-1133">Transmembrane helix</keyword>
<dbReference type="InterPro" id="IPR032675">
    <property type="entry name" value="LRR_dom_sf"/>
</dbReference>
<accession>A0A6I6ERE2</accession>
<dbReference type="PANTHER" id="PTHR46652:SF3">
    <property type="entry name" value="LEUCINE-RICH REPEAT-CONTAINING PROTEIN 9"/>
    <property type="match status" value="1"/>
</dbReference>
<keyword evidence="5" id="KW-1185">Reference proteome</keyword>
<evidence type="ECO:0000313" key="5">
    <source>
        <dbReference type="Proteomes" id="UP000422764"/>
    </source>
</evidence>
<dbReference type="EMBL" id="CP046522">
    <property type="protein sequence ID" value="QGU94993.1"/>
    <property type="molecule type" value="Genomic_DNA"/>
</dbReference>
<dbReference type="PANTHER" id="PTHR46652">
    <property type="entry name" value="LEUCINE-RICH REPEAT AND IQ DOMAIN-CONTAINING PROTEIN 1-RELATED"/>
    <property type="match status" value="1"/>
</dbReference>
<name>A0A6I6ERE2_9CLOT</name>
<gene>
    <name evidence="4" type="ORF">GOM49_07730</name>
</gene>
<dbReference type="PROSITE" id="PS51450">
    <property type="entry name" value="LRR"/>
    <property type="match status" value="5"/>
</dbReference>
<evidence type="ECO:0000313" key="4">
    <source>
        <dbReference type="EMBL" id="QGU94993.1"/>
    </source>
</evidence>
<sequence length="245" mass="28313">MSHIINNLIANIQNGKYKKAYNIFLIIFISVFTVRTAIILSSPKPYLLVKNVNANNVLEEDSDSEEEIFKTVRFKDDNFEYKIRSILGVFDRDILDKDLKKITSMDLNHNNVEDLEGIQYCVNLKRINLSYNKINNIDNLENLEKLEEINLFNNNIEDISALSNLSKLKKVDLAKNRIKDVTPLGSLTNLQELDLYSNNIENIEVLSQLKKLTFLDVSRNKIKDLSPIKGMNLKSKKLLYWGNDN</sequence>
<evidence type="ECO:0000256" key="1">
    <source>
        <dbReference type="ARBA" id="ARBA00022614"/>
    </source>
</evidence>
<evidence type="ECO:0000256" key="2">
    <source>
        <dbReference type="ARBA" id="ARBA00022737"/>
    </source>
</evidence>
<reference evidence="4 5" key="1">
    <citation type="submission" date="2019-12" db="EMBL/GenBank/DDBJ databases">
        <title>Genome sequenceing of Clostridium bovifaecis.</title>
        <authorList>
            <person name="Yao Y."/>
        </authorList>
    </citation>
    <scope>NUCLEOTIDE SEQUENCE [LARGE SCALE GENOMIC DNA]</scope>
    <source>
        <strain evidence="4 5">BXX</strain>
    </source>
</reference>
<dbReference type="InterPro" id="IPR025875">
    <property type="entry name" value="Leu-rich_rpt_4"/>
</dbReference>